<dbReference type="Proteomes" id="UP001632038">
    <property type="component" value="Unassembled WGS sequence"/>
</dbReference>
<keyword evidence="2" id="KW-1185">Reference proteome</keyword>
<name>A0ABD3EPF1_9LAMI</name>
<protein>
    <submittedName>
        <fullName evidence="1">Uncharacterized protein</fullName>
    </submittedName>
</protein>
<dbReference type="EMBL" id="JAVIJP010000002">
    <property type="protein sequence ID" value="KAL3655104.1"/>
    <property type="molecule type" value="Genomic_DNA"/>
</dbReference>
<organism evidence="1 2">
    <name type="scientific">Castilleja foliolosa</name>
    <dbReference type="NCBI Taxonomy" id="1961234"/>
    <lineage>
        <taxon>Eukaryota</taxon>
        <taxon>Viridiplantae</taxon>
        <taxon>Streptophyta</taxon>
        <taxon>Embryophyta</taxon>
        <taxon>Tracheophyta</taxon>
        <taxon>Spermatophyta</taxon>
        <taxon>Magnoliopsida</taxon>
        <taxon>eudicotyledons</taxon>
        <taxon>Gunneridae</taxon>
        <taxon>Pentapetalae</taxon>
        <taxon>asterids</taxon>
        <taxon>lamiids</taxon>
        <taxon>Lamiales</taxon>
        <taxon>Orobanchaceae</taxon>
        <taxon>Pedicularideae</taxon>
        <taxon>Castillejinae</taxon>
        <taxon>Castilleja</taxon>
    </lineage>
</organism>
<evidence type="ECO:0000313" key="1">
    <source>
        <dbReference type="EMBL" id="KAL3655104.1"/>
    </source>
</evidence>
<sequence length="83" mass="9663">MLPRMMKMLLGRRLGGEKLLHYKQLTPDIKRNFDVQLVPYLWEKTAPDFLKLNIDASYYKKDYKATVVGILRVCRGVDYGVIG</sequence>
<gene>
    <name evidence="1" type="ORF">CASFOL_000890</name>
</gene>
<accession>A0ABD3EPF1</accession>
<reference evidence="2" key="1">
    <citation type="journal article" date="2024" name="IScience">
        <title>Strigolactones Initiate the Formation of Haustorium-like Structures in Castilleja.</title>
        <authorList>
            <person name="Buerger M."/>
            <person name="Peterson D."/>
            <person name="Chory J."/>
        </authorList>
    </citation>
    <scope>NUCLEOTIDE SEQUENCE [LARGE SCALE GENOMIC DNA]</scope>
</reference>
<dbReference type="AlphaFoldDB" id="A0ABD3EPF1"/>
<evidence type="ECO:0000313" key="2">
    <source>
        <dbReference type="Proteomes" id="UP001632038"/>
    </source>
</evidence>
<comment type="caution">
    <text evidence="1">The sequence shown here is derived from an EMBL/GenBank/DDBJ whole genome shotgun (WGS) entry which is preliminary data.</text>
</comment>
<proteinExistence type="predicted"/>